<evidence type="ECO:0000313" key="1">
    <source>
        <dbReference type="EMBL" id="MPW27302.1"/>
    </source>
</evidence>
<reference evidence="1 2" key="1">
    <citation type="submission" date="2019-10" db="EMBL/GenBank/DDBJ databases">
        <title>Alkalibaculum tamaniensis sp.nov., a new alkaliphilic acetogen, isolated on methoxylated aromatics from a mud volcano.</title>
        <authorList>
            <person name="Khomyakova M.A."/>
            <person name="Merkel A.Y."/>
            <person name="Bonch-Osmolovskaya E.A."/>
            <person name="Slobodkin A.I."/>
        </authorList>
    </citation>
    <scope>NUCLEOTIDE SEQUENCE [LARGE SCALE GENOMIC DNA]</scope>
    <source>
        <strain evidence="1 2">M08DMB</strain>
    </source>
</reference>
<gene>
    <name evidence="1" type="ORF">GC105_16170</name>
</gene>
<protein>
    <submittedName>
        <fullName evidence="1">Uncharacterized protein</fullName>
    </submittedName>
</protein>
<organism evidence="1 2">
    <name type="scientific">Alkalibaculum sporogenes</name>
    <dbReference type="NCBI Taxonomy" id="2655001"/>
    <lineage>
        <taxon>Bacteria</taxon>
        <taxon>Bacillati</taxon>
        <taxon>Bacillota</taxon>
        <taxon>Clostridia</taxon>
        <taxon>Eubacteriales</taxon>
        <taxon>Eubacteriaceae</taxon>
        <taxon>Alkalibaculum</taxon>
    </lineage>
</organism>
<dbReference type="RefSeq" id="WP_152806900.1">
    <property type="nucleotide sequence ID" value="NZ_WHNX01000057.1"/>
</dbReference>
<dbReference type="EMBL" id="WHNX01000057">
    <property type="protein sequence ID" value="MPW27302.1"/>
    <property type="molecule type" value="Genomic_DNA"/>
</dbReference>
<comment type="caution">
    <text evidence="1">The sequence shown here is derived from an EMBL/GenBank/DDBJ whole genome shotgun (WGS) entry which is preliminary data.</text>
</comment>
<accession>A0A6A7KD71</accession>
<evidence type="ECO:0000313" key="2">
    <source>
        <dbReference type="Proteomes" id="UP000440004"/>
    </source>
</evidence>
<dbReference type="Proteomes" id="UP000440004">
    <property type="component" value="Unassembled WGS sequence"/>
</dbReference>
<sequence>MESCDIDEYDRKEWFKDNNKLVVVRYKERYQGSIIGAFRDDNAALDYMKIRMEREGKTLILLELIGVTFYGYVNRCNDTYRHKFIKNVCFRDLSGGKETETNFWFEIIDNYINH</sequence>
<name>A0A6A7KD71_9FIRM</name>
<keyword evidence="2" id="KW-1185">Reference proteome</keyword>
<proteinExistence type="predicted"/>
<dbReference type="AlphaFoldDB" id="A0A6A7KD71"/>